<sequence>MANTILEQSNLDPHNIDAGYEWDGWHAFRSAEDAYLQGEKGPFGTPWWIYHIFVNNTQDYIVSWSPIPPYEVVEEREISGLNPNSTLYLLRKP</sequence>
<evidence type="ECO:0000313" key="2">
    <source>
        <dbReference type="Proteomes" id="UP000229362"/>
    </source>
</evidence>
<reference evidence="2" key="1">
    <citation type="submission" date="2017-09" db="EMBL/GenBank/DDBJ databases">
        <title>Depth-based differentiation of microbial function through sediment-hosted aquifers and enrichment of novel symbionts in the deep terrestrial subsurface.</title>
        <authorList>
            <person name="Probst A.J."/>
            <person name="Ladd B."/>
            <person name="Jarett J.K."/>
            <person name="Geller-Mcgrath D.E."/>
            <person name="Sieber C.M.K."/>
            <person name="Emerson J.B."/>
            <person name="Anantharaman K."/>
            <person name="Thomas B.C."/>
            <person name="Malmstrom R."/>
            <person name="Stieglmeier M."/>
            <person name="Klingl A."/>
            <person name="Woyke T."/>
            <person name="Ryan C.M."/>
            <person name="Banfield J.F."/>
        </authorList>
    </citation>
    <scope>NUCLEOTIDE SEQUENCE [LARGE SCALE GENOMIC DNA]</scope>
</reference>
<dbReference type="EMBL" id="PFBZ01000181">
    <property type="protein sequence ID" value="PIT86259.1"/>
    <property type="molecule type" value="Genomic_DNA"/>
</dbReference>
<proteinExistence type="predicted"/>
<organism evidence="1 2">
    <name type="scientific">Candidatus Magasanikbacteria bacterium CG10_big_fil_rev_8_21_14_0_10_43_6</name>
    <dbReference type="NCBI Taxonomy" id="1974650"/>
    <lineage>
        <taxon>Bacteria</taxon>
        <taxon>Candidatus Magasanikiibacteriota</taxon>
    </lineage>
</organism>
<name>A0A2M6W0F1_9BACT</name>
<gene>
    <name evidence="1" type="ORF">COU33_04175</name>
</gene>
<dbReference type="AlphaFoldDB" id="A0A2M6W0F1"/>
<comment type="caution">
    <text evidence="1">The sequence shown here is derived from an EMBL/GenBank/DDBJ whole genome shotgun (WGS) entry which is preliminary data.</text>
</comment>
<evidence type="ECO:0000313" key="1">
    <source>
        <dbReference type="EMBL" id="PIT86259.1"/>
    </source>
</evidence>
<dbReference type="Proteomes" id="UP000229362">
    <property type="component" value="Unassembled WGS sequence"/>
</dbReference>
<protein>
    <submittedName>
        <fullName evidence="1">Uncharacterized protein</fullName>
    </submittedName>
</protein>
<accession>A0A2M6W0F1</accession>